<dbReference type="Pfam" id="PF12728">
    <property type="entry name" value="HTH_17"/>
    <property type="match status" value="1"/>
</dbReference>
<dbReference type="InterPro" id="IPR010093">
    <property type="entry name" value="SinI_DNA-bd"/>
</dbReference>
<dbReference type="NCBIfam" id="TIGR01764">
    <property type="entry name" value="excise"/>
    <property type="match status" value="1"/>
</dbReference>
<dbReference type="PATRIC" id="fig|1538.10.peg.1904"/>
<proteinExistence type="predicted"/>
<gene>
    <name evidence="2" type="ORF">WY13_02302</name>
</gene>
<dbReference type="Proteomes" id="UP000077407">
    <property type="component" value="Unassembled WGS sequence"/>
</dbReference>
<feature type="domain" description="Helix-turn-helix" evidence="1">
    <location>
        <begin position="7"/>
        <end position="40"/>
    </location>
</feature>
<dbReference type="EMBL" id="LITT01000023">
    <property type="protein sequence ID" value="OAA86908.1"/>
    <property type="molecule type" value="Genomic_DNA"/>
</dbReference>
<evidence type="ECO:0000313" key="2">
    <source>
        <dbReference type="EMBL" id="OAA86908.1"/>
    </source>
</evidence>
<reference evidence="2 3" key="1">
    <citation type="journal article" date="2015" name="Biotechnol. Bioeng.">
        <title>Genome sequence and phenotypic characterization of Caulobacter segnis.</title>
        <authorList>
            <person name="Patel S."/>
            <person name="Fletcher B."/>
            <person name="Scott D.C."/>
            <person name="Ely B."/>
        </authorList>
    </citation>
    <scope>NUCLEOTIDE SEQUENCE [LARGE SCALE GENOMIC DNA]</scope>
    <source>
        <strain evidence="2 3">ERI-2</strain>
    </source>
</reference>
<evidence type="ECO:0000313" key="3">
    <source>
        <dbReference type="Proteomes" id="UP000077407"/>
    </source>
</evidence>
<protein>
    <submittedName>
        <fullName evidence="2">Helix-turn-helix domain protein</fullName>
    </submittedName>
</protein>
<sequence length="44" mass="5007">MLENTTLTPQEVADMLKIAKNTVYELIKRGELNGYKVGKKLELI</sequence>
<name>A0A162LAP1_9CLOT</name>
<comment type="caution">
    <text evidence="2">The sequence shown here is derived from an EMBL/GenBank/DDBJ whole genome shotgun (WGS) entry which is preliminary data.</text>
</comment>
<organism evidence="2 3">
    <name type="scientific">Clostridium ljungdahlii</name>
    <dbReference type="NCBI Taxonomy" id="1538"/>
    <lineage>
        <taxon>Bacteria</taxon>
        <taxon>Bacillati</taxon>
        <taxon>Bacillota</taxon>
        <taxon>Clostridia</taxon>
        <taxon>Eubacteriales</taxon>
        <taxon>Clostridiaceae</taxon>
        <taxon>Clostridium</taxon>
    </lineage>
</organism>
<dbReference type="AlphaFoldDB" id="A0A162LAP1"/>
<dbReference type="GO" id="GO:0003677">
    <property type="term" value="F:DNA binding"/>
    <property type="evidence" value="ECO:0007669"/>
    <property type="project" value="InterPro"/>
</dbReference>
<accession>A0A162LAP1</accession>
<dbReference type="InterPro" id="IPR041657">
    <property type="entry name" value="HTH_17"/>
</dbReference>
<evidence type="ECO:0000259" key="1">
    <source>
        <dbReference type="Pfam" id="PF12728"/>
    </source>
</evidence>